<dbReference type="EMBL" id="CP002299">
    <property type="protein sequence ID" value="ADP80221.1"/>
    <property type="molecule type" value="Genomic_DNA"/>
</dbReference>
<dbReference type="InParanoid" id="E3IXR2"/>
<keyword evidence="3" id="KW-1185">Reference proteome</keyword>
<organism evidence="2 3">
    <name type="scientific">Pseudofrankia inefficax (strain DSM 45817 / CECT 9037 / DDB 130130 / EuI1c)</name>
    <name type="common">Frankia inefficax</name>
    <dbReference type="NCBI Taxonomy" id="298654"/>
    <lineage>
        <taxon>Bacteria</taxon>
        <taxon>Bacillati</taxon>
        <taxon>Actinomycetota</taxon>
        <taxon>Actinomycetes</taxon>
        <taxon>Frankiales</taxon>
        <taxon>Frankiaceae</taxon>
        <taxon>Pseudofrankia</taxon>
    </lineage>
</organism>
<dbReference type="KEGG" id="fri:FraEuI1c_2182"/>
<keyword evidence="1" id="KW-1133">Transmembrane helix</keyword>
<dbReference type="OrthoDB" id="3217979at2"/>
<sequence length="85" mass="9066">MEDSVRATAGDGRRPAGEPPWHGGFSIGLFFASALVLITYTLLPLPGQRAFGAGNYWLAGVLFVAQVVVSRYFQRRAVRGARGGG</sequence>
<name>E3IXR2_PSEI1</name>
<dbReference type="HOGENOM" id="CLU_2422641_0_0_11"/>
<feature type="transmembrane region" description="Helical" evidence="1">
    <location>
        <begin position="21"/>
        <end position="43"/>
    </location>
</feature>
<feature type="transmembrane region" description="Helical" evidence="1">
    <location>
        <begin position="55"/>
        <end position="73"/>
    </location>
</feature>
<gene>
    <name evidence="2" type="ordered locus">FraEuI1c_2182</name>
</gene>
<reference evidence="2 3" key="1">
    <citation type="submission" date="2010-10" db="EMBL/GenBank/DDBJ databases">
        <title>Complete sequence of Frankia sp. EuI1c.</title>
        <authorList>
            <consortium name="US DOE Joint Genome Institute"/>
            <person name="Lucas S."/>
            <person name="Copeland A."/>
            <person name="Lapidus A."/>
            <person name="Cheng J.-F."/>
            <person name="Bruce D."/>
            <person name="Goodwin L."/>
            <person name="Pitluck S."/>
            <person name="Chertkov O."/>
            <person name="Detter J.C."/>
            <person name="Han C."/>
            <person name="Tapia R."/>
            <person name="Land M."/>
            <person name="Hauser L."/>
            <person name="Jeffries C."/>
            <person name="Kyrpides N."/>
            <person name="Ivanova N."/>
            <person name="Mikhailova N."/>
            <person name="Beauchemin N."/>
            <person name="Sen A."/>
            <person name="Sur S.A."/>
            <person name="Gtari M."/>
            <person name="Wall L."/>
            <person name="Tisa L."/>
            <person name="Woyke T."/>
        </authorList>
    </citation>
    <scope>NUCLEOTIDE SEQUENCE [LARGE SCALE GENOMIC DNA]</scope>
    <source>
        <strain evidence="3">DSM 45817 / CECT 9037 / EuI1c</strain>
    </source>
</reference>
<accession>E3IXR2</accession>
<keyword evidence="1" id="KW-0812">Transmembrane</keyword>
<evidence type="ECO:0000313" key="2">
    <source>
        <dbReference type="EMBL" id="ADP80221.1"/>
    </source>
</evidence>
<protein>
    <submittedName>
        <fullName evidence="2">Uncharacterized protein</fullName>
    </submittedName>
</protein>
<dbReference type="AlphaFoldDB" id="E3IXR2"/>
<dbReference type="Proteomes" id="UP000002484">
    <property type="component" value="Chromosome"/>
</dbReference>
<evidence type="ECO:0000313" key="3">
    <source>
        <dbReference type="Proteomes" id="UP000002484"/>
    </source>
</evidence>
<dbReference type="STRING" id="298654.FraEuI1c_2182"/>
<evidence type="ECO:0000256" key="1">
    <source>
        <dbReference type="SAM" id="Phobius"/>
    </source>
</evidence>
<proteinExistence type="predicted"/>
<keyword evidence="1" id="KW-0472">Membrane</keyword>
<dbReference type="RefSeq" id="WP_013423340.1">
    <property type="nucleotide sequence ID" value="NC_014666.1"/>
</dbReference>